<evidence type="ECO:0000313" key="3">
    <source>
        <dbReference type="EMBL" id="TFY97846.1"/>
    </source>
</evidence>
<feature type="domain" description="Haem-binding uptake Tiki superfamily ChaN" evidence="2">
    <location>
        <begin position="33"/>
        <end position="216"/>
    </location>
</feature>
<evidence type="ECO:0000256" key="1">
    <source>
        <dbReference type="SAM" id="SignalP"/>
    </source>
</evidence>
<dbReference type="PROSITE" id="PS51257">
    <property type="entry name" value="PROKAR_LIPOPROTEIN"/>
    <property type="match status" value="1"/>
</dbReference>
<feature type="signal peptide" evidence="1">
    <location>
        <begin position="1"/>
        <end position="19"/>
    </location>
</feature>
<proteinExistence type="predicted"/>
<protein>
    <recommendedName>
        <fullName evidence="2">Haem-binding uptake Tiki superfamily ChaN domain-containing protein</fullName>
    </recommendedName>
</protein>
<dbReference type="AlphaFoldDB" id="A0A4Z0BET9"/>
<dbReference type="InterPro" id="IPR007314">
    <property type="entry name" value="Cofac_haem-bd_dom"/>
</dbReference>
<accession>A0A4Z0BET9</accession>
<evidence type="ECO:0000259" key="2">
    <source>
        <dbReference type="Pfam" id="PF04187"/>
    </source>
</evidence>
<dbReference type="CDD" id="cd14727">
    <property type="entry name" value="ChanN-like"/>
    <property type="match status" value="1"/>
</dbReference>
<feature type="chain" id="PRO_5021462325" description="Haem-binding uptake Tiki superfamily ChaN domain-containing protein" evidence="1">
    <location>
        <begin position="20"/>
        <end position="246"/>
    </location>
</feature>
<dbReference type="Gene3D" id="3.40.50.11550">
    <property type="match status" value="1"/>
</dbReference>
<keyword evidence="4" id="KW-1185">Reference proteome</keyword>
<dbReference type="OrthoDB" id="9795827at2"/>
<reference evidence="3 4" key="1">
    <citation type="submission" date="2019-03" db="EMBL/GenBank/DDBJ databases">
        <title>Ramlibacter rhizophilus CCTCC AB2015357, whole genome shotgun sequence.</title>
        <authorList>
            <person name="Zhang X."/>
            <person name="Feng G."/>
            <person name="Zhu H."/>
        </authorList>
    </citation>
    <scope>NUCLEOTIDE SEQUENCE [LARGE SCALE GENOMIC DNA]</scope>
    <source>
        <strain evidence="3 4">CCTCC AB2015357</strain>
    </source>
</reference>
<organism evidence="3 4">
    <name type="scientific">Ramlibacter rhizophilus</name>
    <dbReference type="NCBI Taxonomy" id="1781167"/>
    <lineage>
        <taxon>Bacteria</taxon>
        <taxon>Pseudomonadati</taxon>
        <taxon>Pseudomonadota</taxon>
        <taxon>Betaproteobacteria</taxon>
        <taxon>Burkholderiales</taxon>
        <taxon>Comamonadaceae</taxon>
        <taxon>Ramlibacter</taxon>
    </lineage>
</organism>
<gene>
    <name evidence="3" type="ORF">EZ242_15395</name>
</gene>
<name>A0A4Z0BET9_9BURK</name>
<dbReference type="EMBL" id="SMLL01000006">
    <property type="protein sequence ID" value="TFY97846.1"/>
    <property type="molecule type" value="Genomic_DNA"/>
</dbReference>
<dbReference type="Pfam" id="PF04187">
    <property type="entry name" value="Cofac_haem_bdg"/>
    <property type="match status" value="1"/>
</dbReference>
<evidence type="ECO:0000313" key="4">
    <source>
        <dbReference type="Proteomes" id="UP000297564"/>
    </source>
</evidence>
<sequence length="246" mass="26442">MRLPLVRLLSFLLACATLAAGCAAAPPAAGDKDVDLLLLGEQHDAAEHQRLHHQTVVDLLGRGRLAALVLEMAEEGATTAGLPRNADESAVRSALGWSEQAWHWQAYAPAVMAAVRAGVPVLGANLPRQQMRGAMADARLDAALPPEAMARHREAIRAGHCDLIPAERLGPMARIQVARDQAMARTLAQAARRGATVVLLAGSGHVDPELGVPRHLREDLSVRPVTWPPQPPKKDYCAELRRQMGR</sequence>
<dbReference type="Gene3D" id="1.10.8.760">
    <property type="entry name" value="Haem-binding uptake, Tiki superfamily, ChaN, domain 2"/>
    <property type="match status" value="1"/>
</dbReference>
<dbReference type="SUPFAM" id="SSF159501">
    <property type="entry name" value="EreA/ChaN-like"/>
    <property type="match status" value="1"/>
</dbReference>
<keyword evidence="1" id="KW-0732">Signal</keyword>
<dbReference type="Proteomes" id="UP000297564">
    <property type="component" value="Unassembled WGS sequence"/>
</dbReference>
<comment type="caution">
    <text evidence="3">The sequence shown here is derived from an EMBL/GenBank/DDBJ whole genome shotgun (WGS) entry which is preliminary data.</text>
</comment>